<feature type="transmembrane region" description="Helical" evidence="8">
    <location>
        <begin position="40"/>
        <end position="64"/>
    </location>
</feature>
<dbReference type="GeneID" id="86820216"/>
<dbReference type="InterPro" id="IPR005807">
    <property type="entry name" value="SecE_bac"/>
</dbReference>
<evidence type="ECO:0008006" key="11">
    <source>
        <dbReference type="Google" id="ProtNLM"/>
    </source>
</evidence>
<dbReference type="eggNOG" id="COG0690">
    <property type="taxonomic scope" value="Bacteria"/>
</dbReference>
<keyword evidence="7 8" id="KW-0472">Membrane</keyword>
<evidence type="ECO:0000256" key="7">
    <source>
        <dbReference type="ARBA" id="ARBA00023136"/>
    </source>
</evidence>
<dbReference type="GO" id="GO:0006605">
    <property type="term" value="P:protein targeting"/>
    <property type="evidence" value="ECO:0007669"/>
    <property type="project" value="InterPro"/>
</dbReference>
<evidence type="ECO:0000313" key="9">
    <source>
        <dbReference type="EMBL" id="EEG49533.1"/>
    </source>
</evidence>
<evidence type="ECO:0000256" key="3">
    <source>
        <dbReference type="ARBA" id="ARBA00022692"/>
    </source>
</evidence>
<reference evidence="9 10" key="2">
    <citation type="submission" date="2009-02" db="EMBL/GenBank/DDBJ databases">
        <title>Draft genome sequence of Blautia hydrogenotrophica DSM 10507 (Ruminococcus hydrogenotrophicus DSM 10507).</title>
        <authorList>
            <person name="Sudarsanam P."/>
            <person name="Ley R."/>
            <person name="Guruge J."/>
            <person name="Turnbaugh P.J."/>
            <person name="Mahowald M."/>
            <person name="Liep D."/>
            <person name="Gordon J."/>
        </authorList>
    </citation>
    <scope>NUCLEOTIDE SEQUENCE [LARGE SCALE GENOMIC DNA]</scope>
    <source>
        <strain evidence="10">DSM 10507 / JCM 14656 / S5a33</strain>
    </source>
</reference>
<protein>
    <recommendedName>
        <fullName evidence="11">Preprotein translocase subunit SecE</fullName>
    </recommendedName>
</protein>
<dbReference type="Proteomes" id="UP000003100">
    <property type="component" value="Unassembled WGS sequence"/>
</dbReference>
<organism evidence="9 10">
    <name type="scientific">Blautia hydrogenotrophica (strain DSM 10507 / JCM 14656 / S5a33)</name>
    <name type="common">Ruminococcus hydrogenotrophicus</name>
    <dbReference type="NCBI Taxonomy" id="476272"/>
    <lineage>
        <taxon>Bacteria</taxon>
        <taxon>Bacillati</taxon>
        <taxon>Bacillota</taxon>
        <taxon>Clostridia</taxon>
        <taxon>Lachnospirales</taxon>
        <taxon>Lachnospiraceae</taxon>
        <taxon>Blautia</taxon>
    </lineage>
</organism>
<dbReference type="RefSeq" id="WP_005947806.1">
    <property type="nucleotide sequence ID" value="NZ_CP136423.1"/>
</dbReference>
<dbReference type="GO" id="GO:0006886">
    <property type="term" value="P:intracellular protein transport"/>
    <property type="evidence" value="ECO:0007669"/>
    <property type="project" value="InterPro"/>
</dbReference>
<dbReference type="InterPro" id="IPR001901">
    <property type="entry name" value="Translocase_SecE/Sec61-g"/>
</dbReference>
<dbReference type="AlphaFoldDB" id="C0CL45"/>
<keyword evidence="5 8" id="KW-1133">Transmembrane helix</keyword>
<evidence type="ECO:0000256" key="6">
    <source>
        <dbReference type="ARBA" id="ARBA00023010"/>
    </source>
</evidence>
<keyword evidence="10" id="KW-1185">Reference proteome</keyword>
<keyword evidence="3 8" id="KW-0812">Transmembrane</keyword>
<dbReference type="PATRIC" id="fig|476272.21.peg.2915"/>
<comment type="subcellular location">
    <subcellularLocation>
        <location evidence="1">Membrane</location>
    </subcellularLocation>
</comment>
<reference evidence="9 10" key="1">
    <citation type="submission" date="2009-01" db="EMBL/GenBank/DDBJ databases">
        <authorList>
            <person name="Fulton L."/>
            <person name="Clifton S."/>
            <person name="Fulton B."/>
            <person name="Xu J."/>
            <person name="Minx P."/>
            <person name="Pepin K.H."/>
            <person name="Johnson M."/>
            <person name="Bhonagiri V."/>
            <person name="Nash W.E."/>
            <person name="Mardis E.R."/>
            <person name="Wilson R.K."/>
        </authorList>
    </citation>
    <scope>NUCLEOTIDE SEQUENCE [LARGE SCALE GENOMIC DNA]</scope>
    <source>
        <strain evidence="10">DSM 10507 / JCM 14656 / S5a33</strain>
    </source>
</reference>
<evidence type="ECO:0000313" key="10">
    <source>
        <dbReference type="Proteomes" id="UP000003100"/>
    </source>
</evidence>
<dbReference type="Pfam" id="PF00584">
    <property type="entry name" value="SecE"/>
    <property type="match status" value="1"/>
</dbReference>
<keyword evidence="6" id="KW-0811">Translocation</keyword>
<dbReference type="EMBL" id="ACBZ01000076">
    <property type="protein sequence ID" value="EEG49533.1"/>
    <property type="molecule type" value="Genomic_DNA"/>
</dbReference>
<gene>
    <name evidence="9" type="ORF">RUMHYD_01566</name>
</gene>
<evidence type="ECO:0000256" key="5">
    <source>
        <dbReference type="ARBA" id="ARBA00022989"/>
    </source>
</evidence>
<evidence type="ECO:0000256" key="8">
    <source>
        <dbReference type="SAM" id="Phobius"/>
    </source>
</evidence>
<evidence type="ECO:0000256" key="4">
    <source>
        <dbReference type="ARBA" id="ARBA00022927"/>
    </source>
</evidence>
<dbReference type="GO" id="GO:0008320">
    <property type="term" value="F:protein transmembrane transporter activity"/>
    <property type="evidence" value="ECO:0007669"/>
    <property type="project" value="InterPro"/>
</dbReference>
<dbReference type="NCBIfam" id="TIGR00964">
    <property type="entry name" value="secE_bact"/>
    <property type="match status" value="1"/>
</dbReference>
<dbReference type="GO" id="GO:0009306">
    <property type="term" value="P:protein secretion"/>
    <property type="evidence" value="ECO:0007669"/>
    <property type="project" value="InterPro"/>
</dbReference>
<name>C0CL45_BLAHS</name>
<sequence length="68" mass="7513">MADKEKTTGKQKKGSWFEGLRAEFNKIIWTDKNTLVKQTVAVVVITVILGVIISVFDSAILHGINLVV</sequence>
<evidence type="ECO:0000256" key="1">
    <source>
        <dbReference type="ARBA" id="ARBA00004370"/>
    </source>
</evidence>
<comment type="caution">
    <text evidence="9">The sequence shown here is derived from an EMBL/GenBank/DDBJ whole genome shotgun (WGS) entry which is preliminary data.</text>
</comment>
<proteinExistence type="predicted"/>
<dbReference type="InterPro" id="IPR038379">
    <property type="entry name" value="SecE_sf"/>
</dbReference>
<dbReference type="Gene3D" id="1.20.5.1030">
    <property type="entry name" value="Preprotein translocase secy subunit"/>
    <property type="match status" value="1"/>
</dbReference>
<dbReference type="GO" id="GO:0016020">
    <property type="term" value="C:membrane"/>
    <property type="evidence" value="ECO:0007669"/>
    <property type="project" value="UniProtKB-SubCell"/>
</dbReference>
<accession>C0CL45</accession>
<keyword evidence="4" id="KW-0653">Protein transport</keyword>
<evidence type="ECO:0000256" key="2">
    <source>
        <dbReference type="ARBA" id="ARBA00022448"/>
    </source>
</evidence>
<dbReference type="HOGENOM" id="CLU_113663_5_2_9"/>
<keyword evidence="2" id="KW-0813">Transport</keyword>